<dbReference type="EMBL" id="CAXIEN010000051">
    <property type="protein sequence ID" value="CAL1270889.1"/>
    <property type="molecule type" value="Genomic_DNA"/>
</dbReference>
<accession>A0AAV1ZIG1</accession>
<reference evidence="1 2" key="1">
    <citation type="submission" date="2024-04" db="EMBL/GenBank/DDBJ databases">
        <authorList>
            <person name="Rising A."/>
            <person name="Reimegard J."/>
            <person name="Sonavane S."/>
            <person name="Akerstrom W."/>
            <person name="Nylinder S."/>
            <person name="Hedman E."/>
            <person name="Kallberg Y."/>
        </authorList>
    </citation>
    <scope>NUCLEOTIDE SEQUENCE [LARGE SCALE GENOMIC DNA]</scope>
</reference>
<sequence length="50" mass="5810">MDFGFFFEECKESKGKPKPYIGHRILGRNVIFLLRSFLWHGTTTCVASFP</sequence>
<dbReference type="Proteomes" id="UP001497382">
    <property type="component" value="Unassembled WGS sequence"/>
</dbReference>
<proteinExistence type="predicted"/>
<evidence type="ECO:0000313" key="1">
    <source>
        <dbReference type="EMBL" id="CAL1270889.1"/>
    </source>
</evidence>
<organism evidence="1 2">
    <name type="scientific">Larinioides sclopetarius</name>
    <dbReference type="NCBI Taxonomy" id="280406"/>
    <lineage>
        <taxon>Eukaryota</taxon>
        <taxon>Metazoa</taxon>
        <taxon>Ecdysozoa</taxon>
        <taxon>Arthropoda</taxon>
        <taxon>Chelicerata</taxon>
        <taxon>Arachnida</taxon>
        <taxon>Araneae</taxon>
        <taxon>Araneomorphae</taxon>
        <taxon>Entelegynae</taxon>
        <taxon>Araneoidea</taxon>
        <taxon>Araneidae</taxon>
        <taxon>Larinioides</taxon>
    </lineage>
</organism>
<keyword evidence="2" id="KW-1185">Reference proteome</keyword>
<dbReference type="AlphaFoldDB" id="A0AAV1ZIG1"/>
<protein>
    <submittedName>
        <fullName evidence="1">Uncharacterized protein</fullName>
    </submittedName>
</protein>
<name>A0AAV1ZIG1_9ARAC</name>
<gene>
    <name evidence="1" type="ORF">LARSCL_LOCUS5550</name>
</gene>
<comment type="caution">
    <text evidence="1">The sequence shown here is derived from an EMBL/GenBank/DDBJ whole genome shotgun (WGS) entry which is preliminary data.</text>
</comment>
<evidence type="ECO:0000313" key="2">
    <source>
        <dbReference type="Proteomes" id="UP001497382"/>
    </source>
</evidence>